<dbReference type="PROSITE" id="PS51687">
    <property type="entry name" value="SAM_MT_RNA_M5U"/>
    <property type="match status" value="1"/>
</dbReference>
<name>A0ABW4TW09_9SPHN</name>
<accession>A0ABW4TW09</accession>
<comment type="caution">
    <text evidence="6">The sequence shown here is derived from an EMBL/GenBank/DDBJ whole genome shotgun (WGS) entry which is preliminary data.</text>
</comment>
<dbReference type="Gene3D" id="2.40.50.1070">
    <property type="match status" value="1"/>
</dbReference>
<dbReference type="EMBL" id="JBHUGS010000002">
    <property type="protein sequence ID" value="MFD1950897.1"/>
    <property type="molecule type" value="Genomic_DNA"/>
</dbReference>
<gene>
    <name evidence="6" type="ORF">ACFSGX_08975</name>
</gene>
<evidence type="ECO:0000256" key="4">
    <source>
        <dbReference type="PROSITE-ProRule" id="PRU01024"/>
    </source>
</evidence>
<feature type="binding site" evidence="4">
    <location>
        <position position="331"/>
    </location>
    <ligand>
        <name>S-adenosyl-L-methionine</name>
        <dbReference type="ChEBI" id="CHEBI:59789"/>
    </ligand>
</feature>
<evidence type="ECO:0000256" key="2">
    <source>
        <dbReference type="ARBA" id="ARBA00022679"/>
    </source>
</evidence>
<sequence length="422" mass="45110">MSVDEIVRIAGNGEGVTADGRHAPLAAPGDNLDGFGVLTPGPYHQVPPCRHFPKCGGCQIQHVDDAGIQTFIVDRIAGALASQQIDRPDMSVPALSPPRSRRRASLKAERFGKQVLIGFNEHETHTIVDMHECHVLAPELFALVAPLRGLMSLLLPPRKGKAEIWMTLADQGVDLLIEKVTVEGLAATEALTTFAQEHKLARLSVDEGHGAEPRWEPRPATVTFDGIAVPLPTAGFLQATADGEAMLVETVRAAVGNAKTVADLFAGIGTFAVPLAANAKVYAAEGARASATALKTAAGMRQLPLFVDHRDLVRRPLTVTELDRFDAVVLDPPRAGAREQMTALAAASRVRRLAYVSCNPATFARDAKDLIAGGWVLERVVPVGQFRWSTHVELVGVFGRAAGHVPLQTGVQLDVRGWVKPA</sequence>
<dbReference type="PANTHER" id="PTHR11061">
    <property type="entry name" value="RNA M5U METHYLTRANSFERASE"/>
    <property type="match status" value="1"/>
</dbReference>
<dbReference type="InterPro" id="IPR030390">
    <property type="entry name" value="MeTrfase_TrmA_AS"/>
</dbReference>
<dbReference type="Gene3D" id="3.40.50.150">
    <property type="entry name" value="Vaccinia Virus protein VP39"/>
    <property type="match status" value="1"/>
</dbReference>
<comment type="similarity">
    <text evidence="4">Belongs to the class I-like SAM-binding methyltransferase superfamily. RNA M5U methyltransferase family.</text>
</comment>
<feature type="binding site" evidence="4">
    <location>
        <position position="265"/>
    </location>
    <ligand>
        <name>S-adenosyl-L-methionine</name>
        <dbReference type="ChEBI" id="CHEBI:59789"/>
    </ligand>
</feature>
<organism evidence="6 7">
    <name type="scientific">Sphingomonas arantia</name>
    <dbReference type="NCBI Taxonomy" id="1460676"/>
    <lineage>
        <taxon>Bacteria</taxon>
        <taxon>Pseudomonadati</taxon>
        <taxon>Pseudomonadota</taxon>
        <taxon>Alphaproteobacteria</taxon>
        <taxon>Sphingomonadales</taxon>
        <taxon>Sphingomonadaceae</taxon>
        <taxon>Sphingomonas</taxon>
    </lineage>
</organism>
<evidence type="ECO:0000256" key="1">
    <source>
        <dbReference type="ARBA" id="ARBA00022603"/>
    </source>
</evidence>
<evidence type="ECO:0000313" key="6">
    <source>
        <dbReference type="EMBL" id="MFD1950897.1"/>
    </source>
</evidence>
<feature type="binding site" evidence="4">
    <location>
        <position position="238"/>
    </location>
    <ligand>
        <name>S-adenosyl-L-methionine</name>
        <dbReference type="ChEBI" id="CHEBI:59789"/>
    </ligand>
</feature>
<dbReference type="Proteomes" id="UP001597400">
    <property type="component" value="Unassembled WGS sequence"/>
</dbReference>
<dbReference type="InterPro" id="IPR029063">
    <property type="entry name" value="SAM-dependent_MTases_sf"/>
</dbReference>
<reference evidence="7" key="1">
    <citation type="journal article" date="2019" name="Int. J. Syst. Evol. Microbiol.">
        <title>The Global Catalogue of Microorganisms (GCM) 10K type strain sequencing project: providing services to taxonomists for standard genome sequencing and annotation.</title>
        <authorList>
            <consortium name="The Broad Institute Genomics Platform"/>
            <consortium name="The Broad Institute Genome Sequencing Center for Infectious Disease"/>
            <person name="Wu L."/>
            <person name="Ma J."/>
        </authorList>
    </citation>
    <scope>NUCLEOTIDE SEQUENCE [LARGE SCALE GENOMIC DNA]</scope>
    <source>
        <strain evidence="7">CGMCC 1.12702</strain>
    </source>
</reference>
<dbReference type="Pfam" id="PF05958">
    <property type="entry name" value="tRNA_U5-meth_tr"/>
    <property type="match status" value="1"/>
</dbReference>
<dbReference type="SUPFAM" id="SSF53335">
    <property type="entry name" value="S-adenosyl-L-methionine-dependent methyltransferases"/>
    <property type="match status" value="1"/>
</dbReference>
<keyword evidence="2 4" id="KW-0808">Transferase</keyword>
<evidence type="ECO:0000256" key="5">
    <source>
        <dbReference type="PROSITE-ProRule" id="PRU10015"/>
    </source>
</evidence>
<feature type="active site" description="Nucleophile" evidence="4">
    <location>
        <position position="358"/>
    </location>
</feature>
<evidence type="ECO:0000256" key="3">
    <source>
        <dbReference type="ARBA" id="ARBA00022691"/>
    </source>
</evidence>
<feature type="active site" evidence="5">
    <location>
        <position position="358"/>
    </location>
</feature>
<keyword evidence="7" id="KW-1185">Reference proteome</keyword>
<dbReference type="GO" id="GO:0032259">
    <property type="term" value="P:methylation"/>
    <property type="evidence" value="ECO:0007669"/>
    <property type="project" value="UniProtKB-KW"/>
</dbReference>
<dbReference type="PROSITE" id="PS01230">
    <property type="entry name" value="TRMA_1"/>
    <property type="match status" value="1"/>
</dbReference>
<keyword evidence="3 4" id="KW-0949">S-adenosyl-L-methionine</keyword>
<dbReference type="InterPro" id="IPR010280">
    <property type="entry name" value="U5_MeTrfase_fam"/>
</dbReference>
<keyword evidence="1 4" id="KW-0489">Methyltransferase</keyword>
<dbReference type="PANTHER" id="PTHR11061:SF49">
    <property type="entry name" value="23S RRNA (URACIL(1939)-C(5))-METHYLTRANSFERASE RLMD"/>
    <property type="match status" value="1"/>
</dbReference>
<feature type="binding site" evidence="4">
    <location>
        <position position="285"/>
    </location>
    <ligand>
        <name>S-adenosyl-L-methionine</name>
        <dbReference type="ChEBI" id="CHEBI:59789"/>
    </ligand>
</feature>
<dbReference type="EC" id="2.1.1.-" evidence="6"/>
<evidence type="ECO:0000313" key="7">
    <source>
        <dbReference type="Proteomes" id="UP001597400"/>
    </source>
</evidence>
<dbReference type="GO" id="GO:0008168">
    <property type="term" value="F:methyltransferase activity"/>
    <property type="evidence" value="ECO:0007669"/>
    <property type="project" value="UniProtKB-KW"/>
</dbReference>
<dbReference type="RefSeq" id="WP_380929233.1">
    <property type="nucleotide sequence ID" value="NZ_JBHUGS010000002.1"/>
</dbReference>
<protein>
    <submittedName>
        <fullName evidence="6">Class I SAM-dependent RNA methyltransferase</fullName>
        <ecNumber evidence="6">2.1.1.-</ecNumber>
    </submittedName>
</protein>
<proteinExistence type="inferred from homology"/>